<dbReference type="InterPro" id="IPR014729">
    <property type="entry name" value="Rossmann-like_a/b/a_fold"/>
</dbReference>
<dbReference type="PANTHER" id="PTHR46553:SF3">
    <property type="entry name" value="ADENINE NUCLEOTIDE ALPHA HYDROLASES-LIKE SUPERFAMILY PROTEIN"/>
    <property type="match status" value="1"/>
</dbReference>
<reference evidence="4" key="1">
    <citation type="journal article" date="2019" name="Int. J. Syst. Evol. Microbiol.">
        <title>The Global Catalogue of Microorganisms (GCM) 10K type strain sequencing project: providing services to taxonomists for standard genome sequencing and annotation.</title>
        <authorList>
            <consortium name="The Broad Institute Genomics Platform"/>
            <consortium name="The Broad Institute Genome Sequencing Center for Infectious Disease"/>
            <person name="Wu L."/>
            <person name="Ma J."/>
        </authorList>
    </citation>
    <scope>NUCLEOTIDE SEQUENCE [LARGE SCALE GENOMIC DNA]</scope>
    <source>
        <strain evidence="4">KCTC 32255</strain>
    </source>
</reference>
<feature type="domain" description="UspA" evidence="2">
    <location>
        <begin position="8"/>
        <end position="141"/>
    </location>
</feature>
<dbReference type="EMBL" id="JBHSXX010000001">
    <property type="protein sequence ID" value="MFC6871541.1"/>
    <property type="molecule type" value="Genomic_DNA"/>
</dbReference>
<dbReference type="RefSeq" id="WP_345391289.1">
    <property type="nucleotide sequence ID" value="NZ_BAABLA010000007.1"/>
</dbReference>
<dbReference type="Gene3D" id="3.40.50.620">
    <property type="entry name" value="HUPs"/>
    <property type="match status" value="1"/>
</dbReference>
<comment type="similarity">
    <text evidence="1">Belongs to the universal stress protein A family.</text>
</comment>
<evidence type="ECO:0000313" key="4">
    <source>
        <dbReference type="Proteomes" id="UP001596337"/>
    </source>
</evidence>
<organism evidence="3 4">
    <name type="scientific">Haloechinothrix salitolerans</name>
    <dbReference type="NCBI Taxonomy" id="926830"/>
    <lineage>
        <taxon>Bacteria</taxon>
        <taxon>Bacillati</taxon>
        <taxon>Actinomycetota</taxon>
        <taxon>Actinomycetes</taxon>
        <taxon>Pseudonocardiales</taxon>
        <taxon>Pseudonocardiaceae</taxon>
        <taxon>Haloechinothrix</taxon>
    </lineage>
</organism>
<evidence type="ECO:0000256" key="1">
    <source>
        <dbReference type="ARBA" id="ARBA00008791"/>
    </source>
</evidence>
<name>A0ABW2C865_9PSEU</name>
<dbReference type="Pfam" id="PF00582">
    <property type="entry name" value="Usp"/>
    <property type="match status" value="1"/>
</dbReference>
<gene>
    <name evidence="3" type="ORF">ACFQGD_30900</name>
</gene>
<evidence type="ECO:0000259" key="2">
    <source>
        <dbReference type="Pfam" id="PF00582"/>
    </source>
</evidence>
<comment type="caution">
    <text evidence="3">The sequence shown here is derived from an EMBL/GenBank/DDBJ whole genome shotgun (WGS) entry which is preliminary data.</text>
</comment>
<dbReference type="InterPro" id="IPR006016">
    <property type="entry name" value="UspA"/>
</dbReference>
<sequence>MTDEQRTQVVVGIDGSPGSVTALRWALRHAPALGSDMHAITAWEVPATFGYPPVYIDVDWEGSARETLDKAIAEAGEVPPGVTITADVVHGHPSNVLVAASKEADLLVVGSRGHSTVAGMLLGSVSQHCVHHAECPVVVVRGTR</sequence>
<keyword evidence="4" id="KW-1185">Reference proteome</keyword>
<accession>A0ABW2C865</accession>
<dbReference type="Proteomes" id="UP001596337">
    <property type="component" value="Unassembled WGS sequence"/>
</dbReference>
<dbReference type="PANTHER" id="PTHR46553">
    <property type="entry name" value="ADENINE NUCLEOTIDE ALPHA HYDROLASES-LIKE SUPERFAMILY PROTEIN"/>
    <property type="match status" value="1"/>
</dbReference>
<proteinExistence type="inferred from homology"/>
<dbReference type="PRINTS" id="PR01438">
    <property type="entry name" value="UNVRSLSTRESS"/>
</dbReference>
<dbReference type="SUPFAM" id="SSF52402">
    <property type="entry name" value="Adenine nucleotide alpha hydrolases-like"/>
    <property type="match status" value="1"/>
</dbReference>
<protein>
    <submittedName>
        <fullName evidence="3">Universal stress protein</fullName>
    </submittedName>
</protein>
<evidence type="ECO:0000313" key="3">
    <source>
        <dbReference type="EMBL" id="MFC6871541.1"/>
    </source>
</evidence>
<dbReference type="InterPro" id="IPR006015">
    <property type="entry name" value="Universal_stress_UspA"/>
</dbReference>